<proteinExistence type="inferred from homology"/>
<reference evidence="4" key="1">
    <citation type="submission" date="2018-02" db="EMBL/GenBank/DDBJ databases">
        <title>Genome sequencing of Solimonas sp. HR-BB.</title>
        <authorList>
            <person name="Lee Y."/>
            <person name="Jeon C.O."/>
        </authorList>
    </citation>
    <scope>NUCLEOTIDE SEQUENCE [LARGE SCALE GENOMIC DNA]</scope>
    <source>
        <strain evidence="4">HR-E</strain>
    </source>
</reference>
<gene>
    <name evidence="3" type="ORF">C5O18_09785</name>
</gene>
<dbReference type="RefSeq" id="WP_162495445.1">
    <property type="nucleotide sequence ID" value="NZ_PTQZ01000342.1"/>
</dbReference>
<protein>
    <submittedName>
        <fullName evidence="3">Protein UmuC</fullName>
    </submittedName>
</protein>
<feature type="domain" description="UmuC" evidence="2">
    <location>
        <begin position="4"/>
        <end position="188"/>
    </location>
</feature>
<feature type="non-terminal residue" evidence="3">
    <location>
        <position position="255"/>
    </location>
</feature>
<dbReference type="AlphaFoldDB" id="A0A2P6AQD0"/>
<dbReference type="CDD" id="cd01700">
    <property type="entry name" value="PolY_Pol_V_umuC"/>
    <property type="match status" value="1"/>
</dbReference>
<evidence type="ECO:0000259" key="2">
    <source>
        <dbReference type="PROSITE" id="PS50173"/>
    </source>
</evidence>
<comment type="similarity">
    <text evidence="1">Belongs to the DNA polymerase type-Y family.</text>
</comment>
<evidence type="ECO:0000313" key="4">
    <source>
        <dbReference type="Proteomes" id="UP000243900"/>
    </source>
</evidence>
<dbReference type="PROSITE" id="PS50173">
    <property type="entry name" value="UMUC"/>
    <property type="match status" value="1"/>
</dbReference>
<dbReference type="PANTHER" id="PTHR11076">
    <property type="entry name" value="DNA REPAIR POLYMERASE UMUC / TRANSFERASE FAMILY MEMBER"/>
    <property type="match status" value="1"/>
</dbReference>
<dbReference type="Pfam" id="PF00817">
    <property type="entry name" value="IMS"/>
    <property type="match status" value="1"/>
</dbReference>
<dbReference type="GO" id="GO:0009432">
    <property type="term" value="P:SOS response"/>
    <property type="evidence" value="ECO:0007669"/>
    <property type="project" value="TreeGrafter"/>
</dbReference>
<accession>A0A2P6AQD0</accession>
<keyword evidence="4" id="KW-1185">Reference proteome</keyword>
<name>A0A2P6AQD0_9GAMM</name>
<dbReference type="Gene3D" id="1.10.150.20">
    <property type="entry name" value="5' to 3' exonuclease, C-terminal subdomain"/>
    <property type="match status" value="1"/>
</dbReference>
<evidence type="ECO:0000256" key="1">
    <source>
        <dbReference type="ARBA" id="ARBA00010945"/>
    </source>
</evidence>
<dbReference type="InterPro" id="IPR050116">
    <property type="entry name" value="DNA_polymerase-Y"/>
</dbReference>
<dbReference type="InterPro" id="IPR001126">
    <property type="entry name" value="UmuC"/>
</dbReference>
<dbReference type="Proteomes" id="UP000243900">
    <property type="component" value="Unassembled WGS sequence"/>
</dbReference>
<dbReference type="GO" id="GO:0006281">
    <property type="term" value="P:DNA repair"/>
    <property type="evidence" value="ECO:0007669"/>
    <property type="project" value="InterPro"/>
</dbReference>
<dbReference type="Gene3D" id="3.40.1170.60">
    <property type="match status" value="1"/>
</dbReference>
<comment type="caution">
    <text evidence="3">The sequence shown here is derived from an EMBL/GenBank/DDBJ whole genome shotgun (WGS) entry which is preliminary data.</text>
</comment>
<dbReference type="GO" id="GO:0005829">
    <property type="term" value="C:cytosol"/>
    <property type="evidence" value="ECO:0007669"/>
    <property type="project" value="TreeGrafter"/>
</dbReference>
<dbReference type="GO" id="GO:0003887">
    <property type="term" value="F:DNA-directed DNA polymerase activity"/>
    <property type="evidence" value="ECO:0007669"/>
    <property type="project" value="TreeGrafter"/>
</dbReference>
<sequence length="255" mass="27735">MQAHALVDANNFYATCEKIFQPGLEGVPLVVLSNNDGCIVSRSAEARALGLPMAAPIHQWQGFCEQHGVVIRSSNYTLYGDMSERMLMVLQGLCPVVESYSIDESFLDLTGLSDLTARARDIRTRLRRGTHITCGVGIGPTRTLAKLANLIAKQQPGTDGVFSLFDCAQSEQDALMAALPVRAVWGVGSRLGRRLTAEGISSVLDLKRAASSGIRQRYGVVLEKTVRELNGQPCLDMEEVGRPRRQIVSSRSFAA</sequence>
<organism evidence="3 4">
    <name type="scientific">Amnimonas aquatica</name>
    <dbReference type="NCBI Taxonomy" id="2094561"/>
    <lineage>
        <taxon>Bacteria</taxon>
        <taxon>Pseudomonadati</taxon>
        <taxon>Pseudomonadota</taxon>
        <taxon>Gammaproteobacteria</taxon>
        <taxon>Moraxellales</taxon>
        <taxon>Moraxellaceae</taxon>
        <taxon>Amnimonas</taxon>
    </lineage>
</organism>
<dbReference type="Gene3D" id="3.30.70.270">
    <property type="match status" value="1"/>
</dbReference>
<dbReference type="EMBL" id="PTQZ01000342">
    <property type="protein sequence ID" value="PQA28739.1"/>
    <property type="molecule type" value="Genomic_DNA"/>
</dbReference>
<dbReference type="InterPro" id="IPR043128">
    <property type="entry name" value="Rev_trsase/Diguanyl_cyclase"/>
</dbReference>
<dbReference type="PANTHER" id="PTHR11076:SF34">
    <property type="entry name" value="PROTEIN UMUC"/>
    <property type="match status" value="1"/>
</dbReference>
<evidence type="ECO:0000313" key="3">
    <source>
        <dbReference type="EMBL" id="PQA28739.1"/>
    </source>
</evidence>
<dbReference type="SUPFAM" id="SSF56672">
    <property type="entry name" value="DNA/RNA polymerases"/>
    <property type="match status" value="1"/>
</dbReference>
<dbReference type="InterPro" id="IPR043502">
    <property type="entry name" value="DNA/RNA_pol_sf"/>
</dbReference>
<dbReference type="GO" id="GO:0042276">
    <property type="term" value="P:error-prone translesion synthesis"/>
    <property type="evidence" value="ECO:0007669"/>
    <property type="project" value="TreeGrafter"/>
</dbReference>